<dbReference type="EMBL" id="CACRXK020006338">
    <property type="protein sequence ID" value="CAB4009103.1"/>
    <property type="molecule type" value="Genomic_DNA"/>
</dbReference>
<keyword evidence="3" id="KW-1185">Reference proteome</keyword>
<dbReference type="AlphaFoldDB" id="A0A7D9IMH4"/>
<evidence type="ECO:0000256" key="1">
    <source>
        <dbReference type="SAM" id="MobiDB-lite"/>
    </source>
</evidence>
<protein>
    <submittedName>
        <fullName evidence="2">Uncharacterized protein</fullName>
    </submittedName>
</protein>
<name>A0A7D9IMH4_PARCT</name>
<evidence type="ECO:0000313" key="3">
    <source>
        <dbReference type="Proteomes" id="UP001152795"/>
    </source>
</evidence>
<gene>
    <name evidence="2" type="ORF">PACLA_8A023986</name>
</gene>
<comment type="caution">
    <text evidence="2">The sequence shown here is derived from an EMBL/GenBank/DDBJ whole genome shotgun (WGS) entry which is preliminary data.</text>
</comment>
<accession>A0A7D9IMH4</accession>
<sequence length="178" mass="20243">MEEIEIVVPDLTNKHRDPNNGNKFYKYVVYNHTSCQCGKLENRDRTLFKNKTTNNEVSEAYFNTSYSNNPVNLLYFNSPQPRHKLHTEHISTIPPFKYLAYQQCLPGYVVLEEDMSNKKITTVFGREVIASLTNDILCKAYDGRNATQQCSKVGNRSPASSEDPAVGNSLDQGKKSRV</sequence>
<dbReference type="Proteomes" id="UP001152795">
    <property type="component" value="Unassembled WGS sequence"/>
</dbReference>
<proteinExistence type="predicted"/>
<feature type="region of interest" description="Disordered" evidence="1">
    <location>
        <begin position="149"/>
        <end position="178"/>
    </location>
</feature>
<evidence type="ECO:0000313" key="2">
    <source>
        <dbReference type="EMBL" id="CAB4009103.1"/>
    </source>
</evidence>
<feature type="compositionally biased region" description="Polar residues" evidence="1">
    <location>
        <begin position="149"/>
        <end position="160"/>
    </location>
</feature>
<organism evidence="2 3">
    <name type="scientific">Paramuricea clavata</name>
    <name type="common">Red gorgonian</name>
    <name type="synonym">Violescent sea-whip</name>
    <dbReference type="NCBI Taxonomy" id="317549"/>
    <lineage>
        <taxon>Eukaryota</taxon>
        <taxon>Metazoa</taxon>
        <taxon>Cnidaria</taxon>
        <taxon>Anthozoa</taxon>
        <taxon>Octocorallia</taxon>
        <taxon>Malacalcyonacea</taxon>
        <taxon>Plexauridae</taxon>
        <taxon>Paramuricea</taxon>
    </lineage>
</organism>
<reference evidence="2" key="1">
    <citation type="submission" date="2020-04" db="EMBL/GenBank/DDBJ databases">
        <authorList>
            <person name="Alioto T."/>
            <person name="Alioto T."/>
            <person name="Gomez Garrido J."/>
        </authorList>
    </citation>
    <scope>NUCLEOTIDE SEQUENCE</scope>
    <source>
        <strain evidence="2">A484AB</strain>
    </source>
</reference>